<keyword evidence="2" id="KW-1185">Reference proteome</keyword>
<evidence type="ECO:0000313" key="2">
    <source>
        <dbReference type="Proteomes" id="UP001380953"/>
    </source>
</evidence>
<keyword evidence="1" id="KW-0548">Nucleotidyltransferase</keyword>
<name>A0ACC6PFP5_9BACL</name>
<dbReference type="EMBL" id="JBBKAR010000045">
    <property type="protein sequence ID" value="MEJ8305795.1"/>
    <property type="molecule type" value="Genomic_DNA"/>
</dbReference>
<organism evidence="1 2">
    <name type="scientific">Saccharibacillus sacchari</name>
    <dbReference type="NCBI Taxonomy" id="456493"/>
    <lineage>
        <taxon>Bacteria</taxon>
        <taxon>Bacillati</taxon>
        <taxon>Bacillota</taxon>
        <taxon>Bacilli</taxon>
        <taxon>Bacillales</taxon>
        <taxon>Paenibacillaceae</taxon>
        <taxon>Saccharibacillus</taxon>
    </lineage>
</organism>
<evidence type="ECO:0000313" key="1">
    <source>
        <dbReference type="EMBL" id="MEJ8305795.1"/>
    </source>
</evidence>
<sequence length="349" mass="38030">MTNRVTNEEKSTEQAERYSRQTLFAPIGQKGQRKLAGSAVCIVGMGALGTVLASHMVRAGVGRVRLVDRDYVERSNLQRQMLYDEDDAAQSLPKVVAAGNKLRKINSDVKLEKAFVDVTPGNVERLLENMDLVLDGTDNFQTRFLLNDACYSSGIPLIYGGAVGSRGMSAVFVPGSTPCLRCLIPSADSGGETCDTVGVISPTVDIVASYQSVEALKLLVGDTQSRRETLLSFDIWNNHGHELKPVPAKADCPCCGLKTYPALRREEETLLSLCGRESIQIAGHAPFDLSLWAEKLAPATRKVKANPYLVRAELNEGGRLVLFEDGRVLVQGTDDPVRARSLYARYIGN</sequence>
<accession>A0ACC6PFP5</accession>
<proteinExistence type="predicted"/>
<keyword evidence="1" id="KW-0808">Transferase</keyword>
<reference evidence="1" key="1">
    <citation type="submission" date="2024-03" db="EMBL/GenBank/DDBJ databases">
        <title>Whole genome sequecning of epiphytes from Marcgravia umbellata leaves.</title>
        <authorList>
            <person name="Kumar G."/>
            <person name="Savka M.A."/>
        </authorList>
    </citation>
    <scope>NUCLEOTIDE SEQUENCE</scope>
    <source>
        <strain evidence="1">RIT_BL5</strain>
    </source>
</reference>
<protein>
    <submittedName>
        <fullName evidence="1">ThiF family adenylyltransferase</fullName>
    </submittedName>
</protein>
<gene>
    <name evidence="1" type="ORF">WKI47_17940</name>
</gene>
<dbReference type="Proteomes" id="UP001380953">
    <property type="component" value="Unassembled WGS sequence"/>
</dbReference>
<comment type="caution">
    <text evidence="1">The sequence shown here is derived from an EMBL/GenBank/DDBJ whole genome shotgun (WGS) entry which is preliminary data.</text>
</comment>